<dbReference type="InterPro" id="IPR020616">
    <property type="entry name" value="Thiolase_N"/>
</dbReference>
<evidence type="ECO:0000256" key="4">
    <source>
        <dbReference type="ARBA" id="ARBA00022679"/>
    </source>
</evidence>
<dbReference type="InterPro" id="IPR016039">
    <property type="entry name" value="Thiolase-like"/>
</dbReference>
<evidence type="ECO:0000256" key="5">
    <source>
        <dbReference type="ARBA" id="ARBA00022723"/>
    </source>
</evidence>
<dbReference type="FunFam" id="3.40.47.10:FF:000007">
    <property type="entry name" value="acetyl-CoA acetyltransferase, mitochondrial"/>
    <property type="match status" value="1"/>
</dbReference>
<organism evidence="13 14">
    <name type="scientific">Lishizhenia tianjinensis</name>
    <dbReference type="NCBI Taxonomy" id="477690"/>
    <lineage>
        <taxon>Bacteria</taxon>
        <taxon>Pseudomonadati</taxon>
        <taxon>Bacteroidota</taxon>
        <taxon>Flavobacteriia</taxon>
        <taxon>Flavobacteriales</taxon>
        <taxon>Crocinitomicaceae</taxon>
        <taxon>Lishizhenia</taxon>
    </lineage>
</organism>
<evidence type="ECO:0000256" key="1">
    <source>
        <dbReference type="ARBA" id="ARBA00010982"/>
    </source>
</evidence>
<keyword evidence="6" id="KW-0809">Transit peptide</keyword>
<proteinExistence type="inferred from homology"/>
<keyword evidence="8 10" id="KW-0012">Acyltransferase</keyword>
<reference evidence="13 14" key="1">
    <citation type="submission" date="2016-10" db="EMBL/GenBank/DDBJ databases">
        <authorList>
            <person name="de Groot N.N."/>
        </authorList>
    </citation>
    <scope>NUCLEOTIDE SEQUENCE [LARGE SCALE GENOMIC DNA]</scope>
    <source>
        <strain evidence="13 14">CGMCC 1.7005</strain>
    </source>
</reference>
<name>A0A1I6XRK9_9FLAO</name>
<dbReference type="PANTHER" id="PTHR18919">
    <property type="entry name" value="ACETYL-COA C-ACYLTRANSFERASE"/>
    <property type="match status" value="1"/>
</dbReference>
<dbReference type="Gene3D" id="3.40.47.10">
    <property type="match status" value="1"/>
</dbReference>
<evidence type="ECO:0000313" key="14">
    <source>
        <dbReference type="Proteomes" id="UP000236454"/>
    </source>
</evidence>
<dbReference type="EC" id="2.3.1.9" evidence="3"/>
<dbReference type="EMBL" id="FPAS01000001">
    <property type="protein sequence ID" value="SFT41115.1"/>
    <property type="molecule type" value="Genomic_DNA"/>
</dbReference>
<evidence type="ECO:0000256" key="2">
    <source>
        <dbReference type="ARBA" id="ARBA00011881"/>
    </source>
</evidence>
<dbReference type="AlphaFoldDB" id="A0A1I6XRK9"/>
<feature type="domain" description="Thiolase C-terminal" evidence="12">
    <location>
        <begin position="268"/>
        <end position="389"/>
    </location>
</feature>
<dbReference type="InterPro" id="IPR020610">
    <property type="entry name" value="Thiolase_AS"/>
</dbReference>
<dbReference type="Proteomes" id="UP000236454">
    <property type="component" value="Unassembled WGS sequence"/>
</dbReference>
<evidence type="ECO:0000256" key="10">
    <source>
        <dbReference type="RuleBase" id="RU003557"/>
    </source>
</evidence>
<comment type="subunit">
    <text evidence="2">Homotetramer.</text>
</comment>
<keyword evidence="14" id="KW-1185">Reference proteome</keyword>
<evidence type="ECO:0000259" key="12">
    <source>
        <dbReference type="Pfam" id="PF02803"/>
    </source>
</evidence>
<dbReference type="CDD" id="cd00751">
    <property type="entry name" value="thiolase"/>
    <property type="match status" value="1"/>
</dbReference>
<dbReference type="RefSeq" id="WP_090245775.1">
    <property type="nucleotide sequence ID" value="NZ_FPAS01000001.1"/>
</dbReference>
<dbReference type="GO" id="GO:0046872">
    <property type="term" value="F:metal ion binding"/>
    <property type="evidence" value="ECO:0007669"/>
    <property type="project" value="UniProtKB-KW"/>
</dbReference>
<evidence type="ECO:0000313" key="13">
    <source>
        <dbReference type="EMBL" id="SFT41115.1"/>
    </source>
</evidence>
<feature type="active site" description="Acyl-thioester intermediate" evidence="9">
    <location>
        <position position="88"/>
    </location>
</feature>
<keyword evidence="4 10" id="KW-0808">Transferase</keyword>
<dbReference type="OrthoDB" id="9764892at2"/>
<comment type="similarity">
    <text evidence="1 10">Belongs to the thiolase-like superfamily. Thiolase family.</text>
</comment>
<dbReference type="PROSITE" id="PS00099">
    <property type="entry name" value="THIOLASE_3"/>
    <property type="match status" value="1"/>
</dbReference>
<dbReference type="STRING" id="477690.SAMN05216474_0411"/>
<dbReference type="PROSITE" id="PS00098">
    <property type="entry name" value="THIOLASE_1"/>
    <property type="match status" value="1"/>
</dbReference>
<protein>
    <recommendedName>
        <fullName evidence="3">acetyl-CoA C-acetyltransferase</fullName>
        <ecNumber evidence="3">2.3.1.9</ecNumber>
    </recommendedName>
</protein>
<evidence type="ECO:0000256" key="6">
    <source>
        <dbReference type="ARBA" id="ARBA00022946"/>
    </source>
</evidence>
<dbReference type="Pfam" id="PF00108">
    <property type="entry name" value="Thiolase_N"/>
    <property type="match status" value="1"/>
</dbReference>
<evidence type="ECO:0000256" key="8">
    <source>
        <dbReference type="ARBA" id="ARBA00023315"/>
    </source>
</evidence>
<feature type="active site" description="Proton acceptor" evidence="9">
    <location>
        <position position="377"/>
    </location>
</feature>
<dbReference type="SUPFAM" id="SSF53901">
    <property type="entry name" value="Thiolase-like"/>
    <property type="match status" value="2"/>
</dbReference>
<dbReference type="GO" id="GO:0006635">
    <property type="term" value="P:fatty acid beta-oxidation"/>
    <property type="evidence" value="ECO:0007669"/>
    <property type="project" value="TreeGrafter"/>
</dbReference>
<dbReference type="InterPro" id="IPR020617">
    <property type="entry name" value="Thiolase_C"/>
</dbReference>
<dbReference type="InterPro" id="IPR002155">
    <property type="entry name" value="Thiolase"/>
</dbReference>
<accession>A0A1I6XRK9</accession>
<feature type="domain" description="Thiolase N-terminal" evidence="11">
    <location>
        <begin position="4"/>
        <end position="260"/>
    </location>
</feature>
<dbReference type="Pfam" id="PF02803">
    <property type="entry name" value="Thiolase_C"/>
    <property type="match status" value="1"/>
</dbReference>
<keyword evidence="7" id="KW-0630">Potassium</keyword>
<dbReference type="NCBIfam" id="TIGR01930">
    <property type="entry name" value="AcCoA-C-Actrans"/>
    <property type="match status" value="1"/>
</dbReference>
<feature type="active site" description="Proton acceptor" evidence="9">
    <location>
        <position position="347"/>
    </location>
</feature>
<evidence type="ECO:0000256" key="7">
    <source>
        <dbReference type="ARBA" id="ARBA00022958"/>
    </source>
</evidence>
<evidence type="ECO:0000256" key="3">
    <source>
        <dbReference type="ARBA" id="ARBA00012705"/>
    </source>
</evidence>
<dbReference type="PANTHER" id="PTHR18919:SF156">
    <property type="entry name" value="ACETYL-COA ACETYLTRANSFERASE, MITOCHONDRIAL"/>
    <property type="match status" value="1"/>
</dbReference>
<dbReference type="PIRSF" id="PIRSF000429">
    <property type="entry name" value="Ac-CoA_Ac_transf"/>
    <property type="match status" value="1"/>
</dbReference>
<sequence>MKEVYIVSAVRTPMGSFLGALSSVPATQLGATAIKGALDKGGVAKELIDEVFMGNVLQANLGQAPARQAAMGAGLAENVPCTTINKVCSSGMKAVSLAAQSILAGDNHIVVAGGMENMSAVPHYVQGRVGTKLGDMKMVDGMVKDGLTDVYNNTHMGNCAEKCAAEHNFSREEQDAFAIASYEKAAKAWSEGKFADEIVPVEVPQRRGDAIIVAEDEEYKNVKMDKIASLRPAFQKDGTVTAANASTLNDGASCLILASKEAVEKHGLKPIAKIVAYADAAQEPEWFTTAPAKALPIALGKAGLTNDDVDFWELNEAFSVVGLANTKILGIDANKVDVNGGAVALGHPLGSSGSRILVTLINVLKQNNGKIGAAGICNGGGGASAMVIENIA</sequence>
<keyword evidence="5" id="KW-0479">Metal-binding</keyword>
<evidence type="ECO:0000256" key="9">
    <source>
        <dbReference type="PIRSR" id="PIRSR000429-1"/>
    </source>
</evidence>
<dbReference type="InterPro" id="IPR020615">
    <property type="entry name" value="Thiolase_acyl_enz_int_AS"/>
</dbReference>
<evidence type="ECO:0000259" key="11">
    <source>
        <dbReference type="Pfam" id="PF00108"/>
    </source>
</evidence>
<gene>
    <name evidence="13" type="ORF">SAMN05216474_0411</name>
</gene>
<dbReference type="GO" id="GO:0003985">
    <property type="term" value="F:acetyl-CoA C-acetyltransferase activity"/>
    <property type="evidence" value="ECO:0007669"/>
    <property type="project" value="UniProtKB-EC"/>
</dbReference>